<reference evidence="1 2" key="1">
    <citation type="submission" date="2019-04" db="EMBL/GenBank/DDBJ databases">
        <authorList>
            <person name="Gao M."/>
            <person name="Bai C."/>
            <person name="Tong Y."/>
            <person name="Xu X."/>
        </authorList>
    </citation>
    <scope>NUCLEOTIDE SEQUENCE [LARGE SCALE GENOMIC DNA]</scope>
    <source>
        <strain evidence="1 2">Vibrio alginolyticus VA1</strain>
    </source>
</reference>
<organism evidence="1 2">
    <name type="scientific">Vibrio phage VAP7</name>
    <dbReference type="NCBI Taxonomy" id="2584487"/>
    <lineage>
        <taxon>Viruses</taxon>
        <taxon>Duplodnaviria</taxon>
        <taxon>Heunggongvirae</taxon>
        <taxon>Uroviricota</taxon>
        <taxon>Caudoviricetes</taxon>
        <taxon>Pantevenvirales</taxon>
        <taxon>Ackermannviridae</taxon>
        <taxon>Vapseptimavirus</taxon>
        <taxon>Vapseptimavirus VAP7</taxon>
    </lineage>
</organism>
<accession>A0A4Y5TW39</accession>
<dbReference type="EMBL" id="MK795384">
    <property type="protein sequence ID" value="QDB73245.1"/>
    <property type="molecule type" value="Genomic_DNA"/>
</dbReference>
<keyword evidence="2" id="KW-1185">Reference proteome</keyword>
<proteinExistence type="predicted"/>
<protein>
    <submittedName>
        <fullName evidence="1">Uncharacterized protein</fullName>
    </submittedName>
</protein>
<evidence type="ECO:0000313" key="2">
    <source>
        <dbReference type="Proteomes" id="UP000318470"/>
    </source>
</evidence>
<dbReference type="KEGG" id="vg:55616082"/>
<sequence length="182" mass="21273">MKRRMSYSFSPAYWDADTPTGNYRMEVTIEEQDCFGDWRVIHDDMLKSLPICSLGHKVRNFAKHAKCEIDEAELLKKWDQCIRHYNQHCDLFKNAFVTESKKYLHTYFSAGVRGRDYLKLYDGTTPPKGMLLDESDKAWRLDLPVIGPTWIAKSCVYTIMVEGQPISCLKKFVANQWNFKSL</sequence>
<name>A0A4Y5TW39_9CAUD</name>
<dbReference type="GeneID" id="55616082"/>
<evidence type="ECO:0000313" key="1">
    <source>
        <dbReference type="EMBL" id="QDB73245.1"/>
    </source>
</evidence>
<dbReference type="Proteomes" id="UP000318470">
    <property type="component" value="Segment"/>
</dbReference>
<dbReference type="RefSeq" id="YP_009845719.1">
    <property type="nucleotide sequence ID" value="NC_048765.1"/>
</dbReference>